<feature type="compositionally biased region" description="Basic and acidic residues" evidence="3">
    <location>
        <begin position="43"/>
        <end position="57"/>
    </location>
</feature>
<dbReference type="SMART" id="SM00360">
    <property type="entry name" value="RRM"/>
    <property type="match status" value="3"/>
</dbReference>
<gene>
    <name evidence="5" type="ORF">WMSIL1_LOCUS7400</name>
</gene>
<dbReference type="InterPro" id="IPR035979">
    <property type="entry name" value="RBD_domain_sf"/>
</dbReference>
<feature type="compositionally biased region" description="Basic residues" evidence="3">
    <location>
        <begin position="10"/>
        <end position="25"/>
    </location>
</feature>
<dbReference type="GO" id="GO:0003729">
    <property type="term" value="F:mRNA binding"/>
    <property type="evidence" value="ECO:0007669"/>
    <property type="project" value="TreeGrafter"/>
</dbReference>
<feature type="region of interest" description="Disordered" evidence="3">
    <location>
        <begin position="1"/>
        <end position="26"/>
    </location>
</feature>
<dbReference type="SUPFAM" id="SSF54928">
    <property type="entry name" value="RNA-binding domain, RBD"/>
    <property type="match status" value="2"/>
</dbReference>
<keyword evidence="6" id="KW-1185">Reference proteome</keyword>
<dbReference type="CDD" id="cd00590">
    <property type="entry name" value="RRM_SF"/>
    <property type="match status" value="2"/>
</dbReference>
<dbReference type="PANTHER" id="PTHR23003">
    <property type="entry name" value="RNA RECOGNITION MOTIF RRM DOMAIN CONTAINING PROTEIN"/>
    <property type="match status" value="1"/>
</dbReference>
<reference evidence="5 6" key="1">
    <citation type="submission" date="2019-07" db="EMBL/GenBank/DDBJ databases">
        <authorList>
            <person name="Jastrzebski P J."/>
            <person name="Paukszto L."/>
            <person name="Jastrzebski P J."/>
        </authorList>
    </citation>
    <scope>NUCLEOTIDE SEQUENCE [LARGE SCALE GENOMIC DNA]</scope>
    <source>
        <strain evidence="5 6">WMS-il1</strain>
    </source>
</reference>
<dbReference type="GO" id="GO:0005737">
    <property type="term" value="C:cytoplasm"/>
    <property type="evidence" value="ECO:0007669"/>
    <property type="project" value="TreeGrafter"/>
</dbReference>
<dbReference type="InterPro" id="IPR000504">
    <property type="entry name" value="RRM_dom"/>
</dbReference>
<evidence type="ECO:0000256" key="3">
    <source>
        <dbReference type="SAM" id="MobiDB-lite"/>
    </source>
</evidence>
<feature type="region of interest" description="Disordered" evidence="3">
    <location>
        <begin position="43"/>
        <end position="63"/>
    </location>
</feature>
<feature type="region of interest" description="Disordered" evidence="3">
    <location>
        <begin position="330"/>
        <end position="349"/>
    </location>
</feature>
<dbReference type="EMBL" id="CABIJS010000256">
    <property type="protein sequence ID" value="VUZ47871.1"/>
    <property type="molecule type" value="Genomic_DNA"/>
</dbReference>
<keyword evidence="1 2" id="KW-0694">RNA-binding</keyword>
<evidence type="ECO:0000256" key="1">
    <source>
        <dbReference type="ARBA" id="ARBA00022884"/>
    </source>
</evidence>
<dbReference type="Gene3D" id="3.30.70.330">
    <property type="match status" value="3"/>
</dbReference>
<dbReference type="InterPro" id="IPR050374">
    <property type="entry name" value="RRT5_SRSF_SR"/>
</dbReference>
<evidence type="ECO:0000313" key="5">
    <source>
        <dbReference type="EMBL" id="VUZ47871.1"/>
    </source>
</evidence>
<dbReference type="AlphaFoldDB" id="A0A564YKR7"/>
<dbReference type="Pfam" id="PF00076">
    <property type="entry name" value="RRM_1"/>
    <property type="match status" value="2"/>
</dbReference>
<name>A0A564YKR7_HYMDI</name>
<organism evidence="5 6">
    <name type="scientific">Hymenolepis diminuta</name>
    <name type="common">Rat tapeworm</name>
    <dbReference type="NCBI Taxonomy" id="6216"/>
    <lineage>
        <taxon>Eukaryota</taxon>
        <taxon>Metazoa</taxon>
        <taxon>Spiralia</taxon>
        <taxon>Lophotrochozoa</taxon>
        <taxon>Platyhelminthes</taxon>
        <taxon>Cestoda</taxon>
        <taxon>Eucestoda</taxon>
        <taxon>Cyclophyllidea</taxon>
        <taxon>Hymenolepididae</taxon>
        <taxon>Hymenolepis</taxon>
    </lineage>
</organism>
<dbReference type="Proteomes" id="UP000321570">
    <property type="component" value="Unassembled WGS sequence"/>
</dbReference>
<dbReference type="GO" id="GO:0005634">
    <property type="term" value="C:nucleus"/>
    <property type="evidence" value="ECO:0007669"/>
    <property type="project" value="TreeGrafter"/>
</dbReference>
<dbReference type="InterPro" id="IPR012677">
    <property type="entry name" value="Nucleotide-bd_a/b_plait_sf"/>
</dbReference>
<sequence>MASTEQSKKDKFHHKKEPLKHKNKDKFKQIPVEAIKAFVEDTRKELKSGRNTKDDGSTSKSNENLRGSAMCLLIKGLPLNVKVHKLKKDLSVTVKSINLSKKEGQRSALVTFKSVGDCVEAFDALKGYSYQGHSTVVSFVRPRSVVDRQNIRTPACFDFLLNVTNIPFHLTLEHLKSLFPKAEAIIQRCRHDRSFKGSCILAFTSKEDCDEAMNICRENPVECRELICAPTTAKVCKTLLEELKSRSSTPQGNKEGTQLKLFNLPYTITKEELKKSFPQARHIFLPTAKGGEPTGIGILTFKTAFICKTALEKAKKTEIQGRKLRAEINSLKPNDKKEKGNGRKFSKEKSLKYRRMKLNSVKSERGEVKLNLD</sequence>
<protein>
    <recommendedName>
        <fullName evidence="4">RRM domain-containing protein</fullName>
    </recommendedName>
</protein>
<accession>A0A564YKR7</accession>
<dbReference type="PROSITE" id="PS50102">
    <property type="entry name" value="RRM"/>
    <property type="match status" value="1"/>
</dbReference>
<feature type="domain" description="RRM" evidence="4">
    <location>
        <begin position="257"/>
        <end position="331"/>
    </location>
</feature>
<proteinExistence type="predicted"/>
<feature type="compositionally biased region" description="Basic and acidic residues" evidence="3">
    <location>
        <begin position="333"/>
        <end position="349"/>
    </location>
</feature>
<evidence type="ECO:0000259" key="4">
    <source>
        <dbReference type="PROSITE" id="PS50102"/>
    </source>
</evidence>
<evidence type="ECO:0000256" key="2">
    <source>
        <dbReference type="PROSITE-ProRule" id="PRU00176"/>
    </source>
</evidence>
<evidence type="ECO:0000313" key="6">
    <source>
        <dbReference type="Proteomes" id="UP000321570"/>
    </source>
</evidence>